<evidence type="ECO:0000256" key="6">
    <source>
        <dbReference type="RuleBase" id="RU368020"/>
    </source>
</evidence>
<evidence type="ECO:0000256" key="1">
    <source>
        <dbReference type="ARBA" id="ARBA00022448"/>
    </source>
</evidence>
<gene>
    <name evidence="8" type="ORF">A2909_02745</name>
</gene>
<evidence type="ECO:0000259" key="7">
    <source>
        <dbReference type="PROSITE" id="PS51379"/>
    </source>
</evidence>
<dbReference type="InterPro" id="IPR017900">
    <property type="entry name" value="4Fe4S_Fe_S_CS"/>
</dbReference>
<name>A0A1G2LTB3_9BACT</name>
<protein>
    <recommendedName>
        <fullName evidence="6">Ferredoxin</fullName>
    </recommendedName>
</protein>
<dbReference type="PROSITE" id="PS51379">
    <property type="entry name" value="4FE4S_FER_2"/>
    <property type="match status" value="1"/>
</dbReference>
<proteinExistence type="predicted"/>
<sequence>MRIIYKQEECIGCGTCSFLCPAFFEMADNGKAFLTGSFENAETGNFGLEIKNAKEDEIKCLKEAADSCPVRVISIE</sequence>
<comment type="function">
    <text evidence="6">Ferredoxins are iron-sulfur proteins that transfer electrons in a wide variety of metabolic reactions.</text>
</comment>
<dbReference type="GO" id="GO:0051536">
    <property type="term" value="F:iron-sulfur cluster binding"/>
    <property type="evidence" value="ECO:0007669"/>
    <property type="project" value="UniProtKB-KW"/>
</dbReference>
<evidence type="ECO:0000313" key="9">
    <source>
        <dbReference type="Proteomes" id="UP000178302"/>
    </source>
</evidence>
<dbReference type="InterPro" id="IPR017896">
    <property type="entry name" value="4Fe4S_Fe-S-bd"/>
</dbReference>
<comment type="caution">
    <text evidence="8">The sequence shown here is derived from an EMBL/GenBank/DDBJ whole genome shotgun (WGS) entry which is preliminary data.</text>
</comment>
<dbReference type="PROSITE" id="PS00198">
    <property type="entry name" value="4FE4S_FER_1"/>
    <property type="match status" value="1"/>
</dbReference>
<accession>A0A1G2LTB3</accession>
<evidence type="ECO:0000256" key="5">
    <source>
        <dbReference type="ARBA" id="ARBA00023014"/>
    </source>
</evidence>
<dbReference type="PRINTS" id="PR00352">
    <property type="entry name" value="3FE4SFRDOXIN"/>
</dbReference>
<dbReference type="PANTHER" id="PTHR36923">
    <property type="entry name" value="FERREDOXIN"/>
    <property type="match status" value="1"/>
</dbReference>
<feature type="domain" description="4Fe-4S ferredoxin-type" evidence="7">
    <location>
        <begin position="1"/>
        <end position="29"/>
    </location>
</feature>
<keyword evidence="3 6" id="KW-0249">Electron transport</keyword>
<dbReference type="EMBL" id="MHQZ01000017">
    <property type="protein sequence ID" value="OHA14092.1"/>
    <property type="molecule type" value="Genomic_DNA"/>
</dbReference>
<dbReference type="GO" id="GO:0009055">
    <property type="term" value="F:electron transfer activity"/>
    <property type="evidence" value="ECO:0007669"/>
    <property type="project" value="UniProtKB-UniRule"/>
</dbReference>
<keyword evidence="4 6" id="KW-0408">Iron</keyword>
<evidence type="ECO:0000256" key="4">
    <source>
        <dbReference type="ARBA" id="ARBA00023004"/>
    </source>
</evidence>
<keyword evidence="5 6" id="KW-0411">Iron-sulfur</keyword>
<dbReference type="AlphaFoldDB" id="A0A1G2LTB3"/>
<dbReference type="InterPro" id="IPR051269">
    <property type="entry name" value="Fe-S_cluster_ET"/>
</dbReference>
<dbReference type="GO" id="GO:0005506">
    <property type="term" value="F:iron ion binding"/>
    <property type="evidence" value="ECO:0007669"/>
    <property type="project" value="UniProtKB-UniRule"/>
</dbReference>
<reference evidence="8 9" key="1">
    <citation type="journal article" date="2016" name="Nat. Commun.">
        <title>Thousands of microbial genomes shed light on interconnected biogeochemical processes in an aquifer system.</title>
        <authorList>
            <person name="Anantharaman K."/>
            <person name="Brown C.T."/>
            <person name="Hug L.A."/>
            <person name="Sharon I."/>
            <person name="Castelle C.J."/>
            <person name="Probst A.J."/>
            <person name="Thomas B.C."/>
            <person name="Singh A."/>
            <person name="Wilkins M.J."/>
            <person name="Karaoz U."/>
            <person name="Brodie E.L."/>
            <person name="Williams K.H."/>
            <person name="Hubbard S.S."/>
            <person name="Banfield J.F."/>
        </authorList>
    </citation>
    <scope>NUCLEOTIDE SEQUENCE [LARGE SCALE GENOMIC DNA]</scope>
</reference>
<evidence type="ECO:0000256" key="2">
    <source>
        <dbReference type="ARBA" id="ARBA00022723"/>
    </source>
</evidence>
<dbReference type="InterPro" id="IPR001080">
    <property type="entry name" value="3Fe4S_ferredoxin"/>
</dbReference>
<dbReference type="Proteomes" id="UP000178302">
    <property type="component" value="Unassembled WGS sequence"/>
</dbReference>
<keyword evidence="1 6" id="KW-0813">Transport</keyword>
<organism evidence="8 9">
    <name type="scientific">Candidatus Tagabacteria bacterium RIFCSPLOWO2_01_FULL_39_11</name>
    <dbReference type="NCBI Taxonomy" id="1802295"/>
    <lineage>
        <taxon>Bacteria</taxon>
        <taxon>Candidatus Tagaibacteriota</taxon>
    </lineage>
</organism>
<dbReference type="SUPFAM" id="SSF54862">
    <property type="entry name" value="4Fe-4S ferredoxins"/>
    <property type="match status" value="1"/>
</dbReference>
<dbReference type="PANTHER" id="PTHR36923:SF3">
    <property type="entry name" value="FERREDOXIN"/>
    <property type="match status" value="1"/>
</dbReference>
<dbReference type="Pfam" id="PF13459">
    <property type="entry name" value="Fer4_15"/>
    <property type="match status" value="1"/>
</dbReference>
<evidence type="ECO:0000256" key="3">
    <source>
        <dbReference type="ARBA" id="ARBA00022982"/>
    </source>
</evidence>
<evidence type="ECO:0000313" key="8">
    <source>
        <dbReference type="EMBL" id="OHA14092.1"/>
    </source>
</evidence>
<keyword evidence="2 6" id="KW-0479">Metal-binding</keyword>
<dbReference type="Gene3D" id="3.30.70.20">
    <property type="match status" value="1"/>
</dbReference>